<evidence type="ECO:0000256" key="16">
    <source>
        <dbReference type="ARBA" id="ARBA00023274"/>
    </source>
</evidence>
<evidence type="ECO:0000256" key="5">
    <source>
        <dbReference type="ARBA" id="ARBA00022443"/>
    </source>
</evidence>
<keyword evidence="6" id="KW-1003">Cell membrane</keyword>
<dbReference type="EMBL" id="JARTCD010000005">
    <property type="protein sequence ID" value="KAJ8662338.1"/>
    <property type="molecule type" value="Genomic_DNA"/>
</dbReference>
<comment type="similarity">
    <text evidence="4">Belongs to the SHO1 family.</text>
</comment>
<keyword evidence="11" id="KW-0694">RNA-binding</keyword>
<evidence type="ECO:0000256" key="6">
    <source>
        <dbReference type="ARBA" id="ARBA00022475"/>
    </source>
</evidence>
<organism evidence="20 21">
    <name type="scientific">Lichtheimia ornata</name>
    <dbReference type="NCBI Taxonomy" id="688661"/>
    <lineage>
        <taxon>Eukaryota</taxon>
        <taxon>Fungi</taxon>
        <taxon>Fungi incertae sedis</taxon>
        <taxon>Mucoromycota</taxon>
        <taxon>Mucoromycotina</taxon>
        <taxon>Mucoromycetes</taxon>
        <taxon>Mucorales</taxon>
        <taxon>Lichtheimiaceae</taxon>
        <taxon>Lichtheimia</taxon>
    </lineage>
</organism>
<dbReference type="Proteomes" id="UP001234581">
    <property type="component" value="Unassembled WGS sequence"/>
</dbReference>
<dbReference type="SUPFAM" id="SSF50044">
    <property type="entry name" value="SH3-domain"/>
    <property type="match status" value="1"/>
</dbReference>
<sequence>MAHANVWNSRPRQYGKGSRQCRVCAHTAALIRKYNLNICRQCFREYANDIGFHKTAFISDQSLIPITRIEAPMTYNLSHVTSNPIVLSSAVLASIGWLVTFIGACFAQIHGASWWIIVYELCLLIAIYVVLAKLLFRHYQLVLLTLLAISIAMLTLLIEMFLNRGGTSSKAAAAGACVLVIMQYMWVFIFGSTEQSSVHGTVYGLQPPMASHVHLGNDMHQQHQYQRHIHHQSSASAITASAVSVPVSPQSPQLQEKQETVSLQRAKSASAPVQHAATPKAAVAKDEVKALHTYRANPNDPNELSFEKDELIEILDRRGNWWQAKKHNGAIGIVPSNYFTP</sequence>
<dbReference type="PROSITE" id="PS50002">
    <property type="entry name" value="SH3"/>
    <property type="match status" value="1"/>
</dbReference>
<dbReference type="InterPro" id="IPR036028">
    <property type="entry name" value="SH3-like_dom_sf"/>
</dbReference>
<evidence type="ECO:0000256" key="4">
    <source>
        <dbReference type="ARBA" id="ARBA00009739"/>
    </source>
</evidence>
<evidence type="ECO:0000313" key="20">
    <source>
        <dbReference type="EMBL" id="KAJ8662338.1"/>
    </source>
</evidence>
<evidence type="ECO:0000256" key="10">
    <source>
        <dbReference type="ARBA" id="ARBA00022833"/>
    </source>
</evidence>
<dbReference type="GO" id="GO:0022627">
    <property type="term" value="C:cytosolic small ribosomal subunit"/>
    <property type="evidence" value="ECO:0007669"/>
    <property type="project" value="TreeGrafter"/>
</dbReference>
<dbReference type="CDD" id="cd11855">
    <property type="entry name" value="SH3_Sho1p"/>
    <property type="match status" value="1"/>
</dbReference>
<keyword evidence="7 18" id="KW-0812">Transmembrane</keyword>
<dbReference type="GO" id="GO:0008270">
    <property type="term" value="F:zinc ion binding"/>
    <property type="evidence" value="ECO:0007669"/>
    <property type="project" value="InterPro"/>
</dbReference>
<comment type="similarity">
    <text evidence="3">Belongs to the universal ribosomal protein uS14 family.</text>
</comment>
<dbReference type="HAMAP" id="MF_01364_A">
    <property type="entry name" value="Ribosomal_uS14_2_A"/>
    <property type="match status" value="1"/>
</dbReference>
<dbReference type="NCBIfam" id="NF004424">
    <property type="entry name" value="PRK05766.1"/>
    <property type="match status" value="1"/>
</dbReference>
<proteinExistence type="inferred from homology"/>
<keyword evidence="5 17" id="KW-0728">SH3 domain</keyword>
<feature type="domain" description="SH3" evidence="19">
    <location>
        <begin position="283"/>
        <end position="341"/>
    </location>
</feature>
<evidence type="ECO:0000256" key="14">
    <source>
        <dbReference type="ARBA" id="ARBA00023016"/>
    </source>
</evidence>
<dbReference type="InterPro" id="IPR001452">
    <property type="entry name" value="SH3_domain"/>
</dbReference>
<evidence type="ECO:0000256" key="18">
    <source>
        <dbReference type="SAM" id="Phobius"/>
    </source>
</evidence>
<comment type="caution">
    <text evidence="20">The sequence shown here is derived from an EMBL/GenBank/DDBJ whole genome shotgun (WGS) entry which is preliminary data.</text>
</comment>
<reference evidence="20 21" key="1">
    <citation type="submission" date="2023-03" db="EMBL/GenBank/DDBJ databases">
        <title>Genome sequence of Lichtheimia ornata CBS 291.66.</title>
        <authorList>
            <person name="Mohabir J.T."/>
            <person name="Shea T.P."/>
            <person name="Kurbessoian T."/>
            <person name="Berby B."/>
            <person name="Fontaine J."/>
            <person name="Livny J."/>
            <person name="Gnirke A."/>
            <person name="Stajich J.E."/>
            <person name="Cuomo C.A."/>
        </authorList>
    </citation>
    <scope>NUCLEOTIDE SEQUENCE [LARGE SCALE GENOMIC DNA]</scope>
    <source>
        <strain evidence="20">CBS 291.66</strain>
    </source>
</reference>
<evidence type="ECO:0000256" key="8">
    <source>
        <dbReference type="ARBA" id="ARBA00022723"/>
    </source>
</evidence>
<keyword evidence="9" id="KW-0699">rRNA-binding</keyword>
<evidence type="ECO:0000256" key="3">
    <source>
        <dbReference type="ARBA" id="ARBA00009083"/>
    </source>
</evidence>
<evidence type="ECO:0000256" key="1">
    <source>
        <dbReference type="ARBA" id="ARBA00001947"/>
    </source>
</evidence>
<evidence type="ECO:0000256" key="7">
    <source>
        <dbReference type="ARBA" id="ARBA00022692"/>
    </source>
</evidence>
<dbReference type="InterPro" id="IPR001209">
    <property type="entry name" value="Ribosomal_uS14"/>
</dbReference>
<keyword evidence="16" id="KW-0687">Ribonucleoprotein</keyword>
<keyword evidence="14" id="KW-0346">Stress response</keyword>
<dbReference type="PROSITE" id="PS00527">
    <property type="entry name" value="RIBOSOMAL_S14"/>
    <property type="match status" value="1"/>
</dbReference>
<dbReference type="InterPro" id="IPR043140">
    <property type="entry name" value="Ribosomal_uS14_sf"/>
</dbReference>
<dbReference type="RefSeq" id="XP_058347251.1">
    <property type="nucleotide sequence ID" value="XM_058482120.1"/>
</dbReference>
<evidence type="ECO:0000256" key="2">
    <source>
        <dbReference type="ARBA" id="ARBA00004651"/>
    </source>
</evidence>
<evidence type="ECO:0000256" key="11">
    <source>
        <dbReference type="ARBA" id="ARBA00022884"/>
    </source>
</evidence>
<evidence type="ECO:0000256" key="13">
    <source>
        <dbReference type="ARBA" id="ARBA00022989"/>
    </source>
</evidence>
<evidence type="ECO:0000259" key="19">
    <source>
        <dbReference type="PROSITE" id="PS50002"/>
    </source>
</evidence>
<dbReference type="PRINTS" id="PR00452">
    <property type="entry name" value="SH3DOMAIN"/>
</dbReference>
<dbReference type="SMART" id="SM00326">
    <property type="entry name" value="SH3"/>
    <property type="match status" value="1"/>
</dbReference>
<keyword evidence="10" id="KW-0862">Zinc</keyword>
<dbReference type="Pfam" id="PF00253">
    <property type="entry name" value="Ribosomal_S14"/>
    <property type="match status" value="1"/>
</dbReference>
<dbReference type="PANTHER" id="PTHR12010:SF2">
    <property type="entry name" value="40S RIBOSOMAL PROTEIN S29"/>
    <property type="match status" value="1"/>
</dbReference>
<comment type="subcellular location">
    <subcellularLocation>
        <location evidence="2">Cell membrane</location>
        <topology evidence="2">Multi-pass membrane protein</topology>
    </subcellularLocation>
</comment>
<dbReference type="GeneID" id="83209450"/>
<keyword evidence="8" id="KW-0479">Metal-binding</keyword>
<dbReference type="GO" id="GO:0003735">
    <property type="term" value="F:structural constituent of ribosome"/>
    <property type="evidence" value="ECO:0007669"/>
    <property type="project" value="InterPro"/>
</dbReference>
<evidence type="ECO:0000256" key="12">
    <source>
        <dbReference type="ARBA" id="ARBA00022980"/>
    </source>
</evidence>
<feature type="transmembrane region" description="Helical" evidence="18">
    <location>
        <begin position="171"/>
        <end position="191"/>
    </location>
</feature>
<dbReference type="Gene3D" id="4.10.830.10">
    <property type="entry name" value="30s Ribosomal Protein S14, Chain N"/>
    <property type="match status" value="1"/>
</dbReference>
<dbReference type="GO" id="GO:0019843">
    <property type="term" value="F:rRNA binding"/>
    <property type="evidence" value="ECO:0007669"/>
    <property type="project" value="UniProtKB-KW"/>
</dbReference>
<dbReference type="InterPro" id="IPR035522">
    <property type="entry name" value="Sho1_SH3"/>
</dbReference>
<keyword evidence="21" id="KW-1185">Reference proteome</keyword>
<dbReference type="PANTHER" id="PTHR12010">
    <property type="entry name" value="40S RIBOSOMAL PROTEIN S29"/>
    <property type="match status" value="1"/>
</dbReference>
<gene>
    <name evidence="20" type="ORF">O0I10_002032</name>
</gene>
<feature type="transmembrane region" description="Helical" evidence="18">
    <location>
        <begin position="142"/>
        <end position="162"/>
    </location>
</feature>
<dbReference type="InterPro" id="IPR018271">
    <property type="entry name" value="Ribosomal_uS14_CS"/>
</dbReference>
<feature type="transmembrane region" description="Helical" evidence="18">
    <location>
        <begin position="114"/>
        <end position="136"/>
    </location>
</feature>
<dbReference type="Gene3D" id="2.30.30.40">
    <property type="entry name" value="SH3 Domains"/>
    <property type="match status" value="1"/>
</dbReference>
<dbReference type="AlphaFoldDB" id="A0AAD7VBU8"/>
<dbReference type="GO" id="GO:0002181">
    <property type="term" value="P:cytoplasmic translation"/>
    <property type="evidence" value="ECO:0007669"/>
    <property type="project" value="TreeGrafter"/>
</dbReference>
<protein>
    <recommendedName>
        <fullName evidence="19">SH3 domain-containing protein</fullName>
    </recommendedName>
</protein>
<accession>A0AAD7VBU8</accession>
<dbReference type="FunFam" id="4.10.830.10:FF:000002">
    <property type="entry name" value="40S ribosomal protein S29"/>
    <property type="match status" value="1"/>
</dbReference>
<evidence type="ECO:0000256" key="9">
    <source>
        <dbReference type="ARBA" id="ARBA00022730"/>
    </source>
</evidence>
<feature type="transmembrane region" description="Helical" evidence="18">
    <location>
        <begin position="85"/>
        <end position="107"/>
    </location>
</feature>
<dbReference type="Pfam" id="PF07653">
    <property type="entry name" value="SH3_2"/>
    <property type="match status" value="1"/>
</dbReference>
<evidence type="ECO:0000256" key="15">
    <source>
        <dbReference type="ARBA" id="ARBA00023136"/>
    </source>
</evidence>
<name>A0AAD7VBU8_9FUNG</name>
<keyword evidence="12" id="KW-0689">Ribosomal protein</keyword>
<evidence type="ECO:0000256" key="17">
    <source>
        <dbReference type="PROSITE-ProRule" id="PRU00192"/>
    </source>
</evidence>
<comment type="cofactor">
    <cofactor evidence="1">
        <name>Zn(2+)</name>
        <dbReference type="ChEBI" id="CHEBI:29105"/>
    </cofactor>
</comment>
<dbReference type="GO" id="GO:0005886">
    <property type="term" value="C:plasma membrane"/>
    <property type="evidence" value="ECO:0007669"/>
    <property type="project" value="UniProtKB-SubCell"/>
</dbReference>
<evidence type="ECO:0000313" key="21">
    <source>
        <dbReference type="Proteomes" id="UP001234581"/>
    </source>
</evidence>
<dbReference type="InterPro" id="IPR039744">
    <property type="entry name" value="RIbosomal_uS14_euk_arc"/>
</dbReference>
<keyword evidence="15 18" id="KW-0472">Membrane</keyword>
<keyword evidence="13 18" id="KW-1133">Transmembrane helix</keyword>
<dbReference type="InterPro" id="IPR023676">
    <property type="entry name" value="Ribosomal_uS14_arc"/>
</dbReference>